<feature type="non-terminal residue" evidence="2">
    <location>
        <position position="1"/>
    </location>
</feature>
<evidence type="ECO:0000256" key="1">
    <source>
        <dbReference type="SAM" id="MobiDB-lite"/>
    </source>
</evidence>
<sequence>MEKQQQLKCPQKSPSNKNLSMHHRLAGWPSSGQ</sequence>
<dbReference type="Proteomes" id="UP000663866">
    <property type="component" value="Unassembled WGS sequence"/>
</dbReference>
<evidence type="ECO:0000313" key="3">
    <source>
        <dbReference type="Proteomes" id="UP000663866"/>
    </source>
</evidence>
<name>A0A821H115_9BILA</name>
<organism evidence="2 3">
    <name type="scientific">Rotaria magnacalcarata</name>
    <dbReference type="NCBI Taxonomy" id="392030"/>
    <lineage>
        <taxon>Eukaryota</taxon>
        <taxon>Metazoa</taxon>
        <taxon>Spiralia</taxon>
        <taxon>Gnathifera</taxon>
        <taxon>Rotifera</taxon>
        <taxon>Eurotatoria</taxon>
        <taxon>Bdelloidea</taxon>
        <taxon>Philodinida</taxon>
        <taxon>Philodinidae</taxon>
        <taxon>Rotaria</taxon>
    </lineage>
</organism>
<feature type="region of interest" description="Disordered" evidence="1">
    <location>
        <begin position="1"/>
        <end position="33"/>
    </location>
</feature>
<protein>
    <submittedName>
        <fullName evidence="2">Uncharacterized protein</fullName>
    </submittedName>
</protein>
<dbReference type="AlphaFoldDB" id="A0A821H115"/>
<accession>A0A821H115</accession>
<proteinExistence type="predicted"/>
<reference evidence="2" key="1">
    <citation type="submission" date="2021-02" db="EMBL/GenBank/DDBJ databases">
        <authorList>
            <person name="Nowell W R."/>
        </authorList>
    </citation>
    <scope>NUCLEOTIDE SEQUENCE</scope>
</reference>
<comment type="caution">
    <text evidence="2">The sequence shown here is derived from an EMBL/GenBank/DDBJ whole genome shotgun (WGS) entry which is preliminary data.</text>
</comment>
<gene>
    <name evidence="2" type="ORF">OVN521_LOCUS47517</name>
</gene>
<feature type="compositionally biased region" description="Polar residues" evidence="1">
    <location>
        <begin position="1"/>
        <end position="19"/>
    </location>
</feature>
<dbReference type="EMBL" id="CAJOBG010093669">
    <property type="protein sequence ID" value="CAF4674429.1"/>
    <property type="molecule type" value="Genomic_DNA"/>
</dbReference>
<evidence type="ECO:0000313" key="2">
    <source>
        <dbReference type="EMBL" id="CAF4674429.1"/>
    </source>
</evidence>
<keyword evidence="3" id="KW-1185">Reference proteome</keyword>